<reference evidence="3 4" key="1">
    <citation type="submission" date="2020-02" db="EMBL/GenBank/DDBJ databases">
        <title>Albibacoteraceae fam. nov., the first described family within the subdivision 4 Verrucomicrobia.</title>
        <authorList>
            <person name="Xi F."/>
        </authorList>
    </citation>
    <scope>NUCLEOTIDE SEQUENCE [LARGE SCALE GENOMIC DNA]</scope>
    <source>
        <strain evidence="3 4">CK1056</strain>
    </source>
</reference>
<organism evidence="3 4">
    <name type="scientific">Oceanipulchritudo coccoides</name>
    <dbReference type="NCBI Taxonomy" id="2706888"/>
    <lineage>
        <taxon>Bacteria</taxon>
        <taxon>Pseudomonadati</taxon>
        <taxon>Verrucomicrobiota</taxon>
        <taxon>Opitutia</taxon>
        <taxon>Puniceicoccales</taxon>
        <taxon>Oceanipulchritudinaceae</taxon>
        <taxon>Oceanipulchritudo</taxon>
    </lineage>
</organism>
<evidence type="ECO:0000313" key="4">
    <source>
        <dbReference type="Proteomes" id="UP000478417"/>
    </source>
</evidence>
<accession>A0A6B2M086</accession>
<dbReference type="Proteomes" id="UP000478417">
    <property type="component" value="Unassembled WGS sequence"/>
</dbReference>
<comment type="caution">
    <text evidence="3">The sequence shown here is derived from an EMBL/GenBank/DDBJ whole genome shotgun (WGS) entry which is preliminary data.</text>
</comment>
<protein>
    <submittedName>
        <fullName evidence="3">Glycosyltransferase family 4 protein</fullName>
    </submittedName>
</protein>
<dbReference type="InterPro" id="IPR028098">
    <property type="entry name" value="Glyco_trans_4-like_N"/>
</dbReference>
<dbReference type="CDD" id="cd03801">
    <property type="entry name" value="GT4_PimA-like"/>
    <property type="match status" value="1"/>
</dbReference>
<feature type="domain" description="Glycosyltransferase subfamily 4-like N-terminal" evidence="2">
    <location>
        <begin position="25"/>
        <end position="206"/>
    </location>
</feature>
<dbReference type="GO" id="GO:0016757">
    <property type="term" value="F:glycosyltransferase activity"/>
    <property type="evidence" value="ECO:0007669"/>
    <property type="project" value="InterPro"/>
</dbReference>
<proteinExistence type="predicted"/>
<gene>
    <name evidence="3" type="ORF">G0Q06_07700</name>
</gene>
<feature type="domain" description="Glycosyl transferase family 1" evidence="1">
    <location>
        <begin position="221"/>
        <end position="378"/>
    </location>
</feature>
<dbReference type="Pfam" id="PF00534">
    <property type="entry name" value="Glycos_transf_1"/>
    <property type="match status" value="1"/>
</dbReference>
<keyword evidence="3" id="KW-0808">Transferase</keyword>
<dbReference type="InterPro" id="IPR050194">
    <property type="entry name" value="Glycosyltransferase_grp1"/>
</dbReference>
<name>A0A6B2M086_9BACT</name>
<dbReference type="RefSeq" id="WP_163964118.1">
    <property type="nucleotide sequence ID" value="NZ_JAAGNX010000002.1"/>
</dbReference>
<evidence type="ECO:0000259" key="2">
    <source>
        <dbReference type="Pfam" id="PF13439"/>
    </source>
</evidence>
<dbReference type="PANTHER" id="PTHR45947">
    <property type="entry name" value="SULFOQUINOVOSYL TRANSFERASE SQD2"/>
    <property type="match status" value="1"/>
</dbReference>
<dbReference type="Gene3D" id="3.40.50.2000">
    <property type="entry name" value="Glycogen Phosphorylase B"/>
    <property type="match status" value="2"/>
</dbReference>
<evidence type="ECO:0000313" key="3">
    <source>
        <dbReference type="EMBL" id="NDV62328.1"/>
    </source>
</evidence>
<evidence type="ECO:0000259" key="1">
    <source>
        <dbReference type="Pfam" id="PF00534"/>
    </source>
</evidence>
<dbReference type="Pfam" id="PF13439">
    <property type="entry name" value="Glyco_transf_4"/>
    <property type="match status" value="1"/>
</dbReference>
<dbReference type="InterPro" id="IPR001296">
    <property type="entry name" value="Glyco_trans_1"/>
</dbReference>
<sequence length="398" mass="44772">MKIKKLLFLATYFPDPNNPSRGNWALEQAQAFQNAGIDVLVVVPTPWVPRILGKLHPKLAAYSGTPVTMKFGELQVEYPRWPCYPWHTFHGINRRYPDRIISIGWHFAQTRINRIVDRFKPDAIVAHHTLVAGQLALKLFKKHRTPYIVTDHEVGDLISCRDNAKVNRIFNDVGKHAKRMVVVSSAMQREGEAVLPNIPFSTIYNGSSFDIYKDRVPSPETGPVTVFCCSKFYGRKDIPLLLRAFDAVVEKGYDVRLRVAGDGPDRAKVVDCLSKLKHQDRVTLMGLLPSEVVVSEMQNADIFALVGWAEPFGVVFLEAMASGLPIIVSEDAGVAEILEDQKTAVLTRPHDQNSVESALVKLVENPELRDQIGSAGQKLFSQKFQWANVIMDYIHLFE</sequence>
<dbReference type="AlphaFoldDB" id="A0A6B2M086"/>
<dbReference type="SUPFAM" id="SSF53756">
    <property type="entry name" value="UDP-Glycosyltransferase/glycogen phosphorylase"/>
    <property type="match status" value="1"/>
</dbReference>
<dbReference type="EMBL" id="JAAGNX010000002">
    <property type="protein sequence ID" value="NDV62328.1"/>
    <property type="molecule type" value="Genomic_DNA"/>
</dbReference>
<keyword evidence="4" id="KW-1185">Reference proteome</keyword>
<dbReference type="PANTHER" id="PTHR45947:SF14">
    <property type="entry name" value="SLL1723 PROTEIN"/>
    <property type="match status" value="1"/>
</dbReference>